<dbReference type="AlphaFoldDB" id="A0A1M5GBU4"/>
<dbReference type="Proteomes" id="UP000184076">
    <property type="component" value="Unassembled WGS sequence"/>
</dbReference>
<name>A0A1M5GBU4_9BACT</name>
<dbReference type="Pfam" id="PF08843">
    <property type="entry name" value="AbiEii"/>
    <property type="match status" value="1"/>
</dbReference>
<dbReference type="RefSeq" id="WP_073041056.1">
    <property type="nucleotide sequence ID" value="NZ_FQVB01000036.1"/>
</dbReference>
<gene>
    <name evidence="1" type="ORF">SAMN02745206_03099</name>
</gene>
<dbReference type="InterPro" id="IPR014942">
    <property type="entry name" value="AbiEii"/>
</dbReference>
<accession>A0A1M5GBU4</accession>
<dbReference type="STRING" id="1121391.SAMN02745206_03099"/>
<reference evidence="2" key="1">
    <citation type="submission" date="2016-11" db="EMBL/GenBank/DDBJ databases">
        <authorList>
            <person name="Varghese N."/>
            <person name="Submissions S."/>
        </authorList>
    </citation>
    <scope>NUCLEOTIDE SEQUENCE [LARGE SCALE GENOMIC DNA]</scope>
    <source>
        <strain evidence="2">DSM 9756</strain>
    </source>
</reference>
<organism evidence="1 2">
    <name type="scientific">Desulfacinum infernum DSM 9756</name>
    <dbReference type="NCBI Taxonomy" id="1121391"/>
    <lineage>
        <taxon>Bacteria</taxon>
        <taxon>Pseudomonadati</taxon>
        <taxon>Thermodesulfobacteriota</taxon>
        <taxon>Syntrophobacteria</taxon>
        <taxon>Syntrophobacterales</taxon>
        <taxon>Syntrophobacteraceae</taxon>
        <taxon>Desulfacinum</taxon>
    </lineage>
</organism>
<keyword evidence="2" id="KW-1185">Reference proteome</keyword>
<dbReference type="Gene3D" id="3.10.450.620">
    <property type="entry name" value="JHP933, nucleotidyltransferase-like core domain"/>
    <property type="match status" value="1"/>
</dbReference>
<evidence type="ECO:0000313" key="1">
    <source>
        <dbReference type="EMBL" id="SHG01184.1"/>
    </source>
</evidence>
<protein>
    <submittedName>
        <fullName evidence="1">Nucleotidyl transferase AbiEii toxin, Type IV TA system</fullName>
    </submittedName>
</protein>
<sequence>MQEQIHTNRILTEGQKFFLQRLSESDFAAQYVLSGGTALAAFHLSHRLSDDLDFFSLLPSDIPNTQVLRHWAETHFAHVSYNKVADRRQFFIRHGLESLKKVTDVTTFFSNAIRQLASDALNERLRRETF</sequence>
<dbReference type="EMBL" id="FQVB01000036">
    <property type="protein sequence ID" value="SHG01184.1"/>
    <property type="molecule type" value="Genomic_DNA"/>
</dbReference>
<evidence type="ECO:0000313" key="2">
    <source>
        <dbReference type="Proteomes" id="UP000184076"/>
    </source>
</evidence>
<proteinExistence type="predicted"/>
<dbReference type="GO" id="GO:0016740">
    <property type="term" value="F:transferase activity"/>
    <property type="evidence" value="ECO:0007669"/>
    <property type="project" value="UniProtKB-KW"/>
</dbReference>
<keyword evidence="1" id="KW-0808">Transferase</keyword>